<feature type="domain" description="CP-type G" evidence="12">
    <location>
        <begin position="104"/>
        <end position="260"/>
    </location>
</feature>
<dbReference type="RefSeq" id="WP_002567428.1">
    <property type="nucleotide sequence ID" value="NZ_JAAISW010000003.1"/>
</dbReference>
<keyword evidence="5 10" id="KW-0547">Nucleotide-binding</keyword>
<feature type="binding site" evidence="10">
    <location>
        <position position="294"/>
    </location>
    <ligand>
        <name>Zn(2+)</name>
        <dbReference type="ChEBI" id="CHEBI:29105"/>
    </ligand>
</feature>
<dbReference type="NCBIfam" id="TIGR00157">
    <property type="entry name" value="ribosome small subunit-dependent GTPase A"/>
    <property type="match status" value="1"/>
</dbReference>
<dbReference type="GO" id="GO:0005525">
    <property type="term" value="F:GTP binding"/>
    <property type="evidence" value="ECO:0007669"/>
    <property type="project" value="UniProtKB-UniRule"/>
</dbReference>
<feature type="binding site" evidence="10">
    <location>
        <position position="281"/>
    </location>
    <ligand>
        <name>Zn(2+)</name>
        <dbReference type="ChEBI" id="CHEBI:29105"/>
    </ligand>
</feature>
<dbReference type="PROSITE" id="PS51721">
    <property type="entry name" value="G_CP"/>
    <property type="match status" value="1"/>
</dbReference>
<dbReference type="Gene3D" id="1.10.40.50">
    <property type="entry name" value="Probable gtpase engc, domain 3"/>
    <property type="match status" value="1"/>
</dbReference>
<evidence type="ECO:0000256" key="4">
    <source>
        <dbReference type="ARBA" id="ARBA00022730"/>
    </source>
</evidence>
<evidence type="ECO:0000256" key="3">
    <source>
        <dbReference type="ARBA" id="ARBA00022723"/>
    </source>
</evidence>
<dbReference type="EC" id="3.6.1.-" evidence="10"/>
<dbReference type="GO" id="GO:0046872">
    <property type="term" value="F:metal ion binding"/>
    <property type="evidence" value="ECO:0007669"/>
    <property type="project" value="UniProtKB-KW"/>
</dbReference>
<keyword evidence="8 10" id="KW-0694">RNA-binding</keyword>
<keyword evidence="9 10" id="KW-0342">GTP-binding</keyword>
<comment type="similarity">
    <text evidence="10">Belongs to the TRAFAC class YlqF/YawG GTPase family. RsgA subfamily.</text>
</comment>
<evidence type="ECO:0000256" key="1">
    <source>
        <dbReference type="ARBA" id="ARBA00022490"/>
    </source>
</evidence>
<dbReference type="InterPro" id="IPR030378">
    <property type="entry name" value="G_CP_dom"/>
</dbReference>
<evidence type="ECO:0000259" key="11">
    <source>
        <dbReference type="PROSITE" id="PS50936"/>
    </source>
</evidence>
<evidence type="ECO:0000256" key="5">
    <source>
        <dbReference type="ARBA" id="ARBA00022741"/>
    </source>
</evidence>
<evidence type="ECO:0000313" key="14">
    <source>
        <dbReference type="Proteomes" id="UP000719916"/>
    </source>
</evidence>
<evidence type="ECO:0000256" key="7">
    <source>
        <dbReference type="ARBA" id="ARBA00022833"/>
    </source>
</evidence>
<accession>A0ABD6LDX5</accession>
<keyword evidence="7 10" id="KW-0862">Zinc</keyword>
<feature type="binding site" evidence="10">
    <location>
        <begin position="151"/>
        <end position="154"/>
    </location>
    <ligand>
        <name>GTP</name>
        <dbReference type="ChEBI" id="CHEBI:37565"/>
    </ligand>
</feature>
<organism evidence="13 14">
    <name type="scientific">Enterocloster clostridioformis</name>
    <dbReference type="NCBI Taxonomy" id="1531"/>
    <lineage>
        <taxon>Bacteria</taxon>
        <taxon>Bacillati</taxon>
        <taxon>Bacillota</taxon>
        <taxon>Clostridia</taxon>
        <taxon>Lachnospirales</taxon>
        <taxon>Lachnospiraceae</taxon>
        <taxon>Enterocloster</taxon>
    </lineage>
</organism>
<comment type="subunit">
    <text evidence="10">Monomer. Associates with 30S ribosomal subunit, binds 16S rRNA.</text>
</comment>
<dbReference type="HAMAP" id="MF_01820">
    <property type="entry name" value="GTPase_RsgA"/>
    <property type="match status" value="1"/>
</dbReference>
<dbReference type="AlphaFoldDB" id="A0ABD6LDX5"/>
<comment type="caution">
    <text evidence="13">The sequence shown here is derived from an EMBL/GenBank/DDBJ whole genome shotgun (WGS) entry which is preliminary data.</text>
</comment>
<dbReference type="CDD" id="cd01854">
    <property type="entry name" value="YjeQ_EngC"/>
    <property type="match status" value="1"/>
</dbReference>
<evidence type="ECO:0000259" key="12">
    <source>
        <dbReference type="PROSITE" id="PS51721"/>
    </source>
</evidence>
<dbReference type="InterPro" id="IPR027417">
    <property type="entry name" value="P-loop_NTPase"/>
</dbReference>
<keyword evidence="6 10" id="KW-0378">Hydrolase</keyword>
<dbReference type="Pfam" id="PF03193">
    <property type="entry name" value="RsgA_GTPase"/>
    <property type="match status" value="1"/>
</dbReference>
<dbReference type="InterPro" id="IPR004881">
    <property type="entry name" value="Ribosome_biogen_GTPase_RsgA"/>
</dbReference>
<keyword evidence="4 10" id="KW-0699">rRNA-binding</keyword>
<dbReference type="GO" id="GO:0042274">
    <property type="term" value="P:ribosomal small subunit biogenesis"/>
    <property type="evidence" value="ECO:0007669"/>
    <property type="project" value="UniProtKB-UniRule"/>
</dbReference>
<dbReference type="Gene3D" id="3.40.50.300">
    <property type="entry name" value="P-loop containing nucleotide triphosphate hydrolases"/>
    <property type="match status" value="1"/>
</dbReference>
<dbReference type="InterPro" id="IPR010914">
    <property type="entry name" value="RsgA_GTPase_dom"/>
</dbReference>
<dbReference type="GO" id="GO:0003924">
    <property type="term" value="F:GTPase activity"/>
    <property type="evidence" value="ECO:0007669"/>
    <property type="project" value="UniProtKB-UniRule"/>
</dbReference>
<comment type="subcellular location">
    <subcellularLocation>
        <location evidence="10">Cytoplasm</location>
    </subcellularLocation>
</comment>
<feature type="binding site" evidence="10">
    <location>
        <begin position="203"/>
        <end position="211"/>
    </location>
    <ligand>
        <name>GTP</name>
        <dbReference type="ChEBI" id="CHEBI:37565"/>
    </ligand>
</feature>
<evidence type="ECO:0000256" key="6">
    <source>
        <dbReference type="ARBA" id="ARBA00022801"/>
    </source>
</evidence>
<dbReference type="GO" id="GO:0019843">
    <property type="term" value="F:rRNA binding"/>
    <property type="evidence" value="ECO:0007669"/>
    <property type="project" value="UniProtKB-KW"/>
</dbReference>
<evidence type="ECO:0000256" key="2">
    <source>
        <dbReference type="ARBA" id="ARBA00022517"/>
    </source>
</evidence>
<evidence type="ECO:0000256" key="9">
    <source>
        <dbReference type="ARBA" id="ARBA00023134"/>
    </source>
</evidence>
<dbReference type="SUPFAM" id="SSF52540">
    <property type="entry name" value="P-loop containing nucleoside triphosphate hydrolases"/>
    <property type="match status" value="1"/>
</dbReference>
<dbReference type="GO" id="GO:0005737">
    <property type="term" value="C:cytoplasm"/>
    <property type="evidence" value="ECO:0007669"/>
    <property type="project" value="UniProtKB-SubCell"/>
</dbReference>
<keyword evidence="1 10" id="KW-0963">Cytoplasm</keyword>
<dbReference type="Proteomes" id="UP000719916">
    <property type="component" value="Unassembled WGS sequence"/>
</dbReference>
<feature type="binding site" evidence="10">
    <location>
        <position position="288"/>
    </location>
    <ligand>
        <name>Zn(2+)</name>
        <dbReference type="ChEBI" id="CHEBI:29105"/>
    </ligand>
</feature>
<evidence type="ECO:0000313" key="13">
    <source>
        <dbReference type="EMBL" id="NSJ42778.1"/>
    </source>
</evidence>
<gene>
    <name evidence="10 13" type="primary">rsgA</name>
    <name evidence="13" type="ORF">G5B26_04100</name>
</gene>
<name>A0ABD6LDX5_9FIRM</name>
<sequence>MEDNELKQLQKYGATERFYTESKLYPDYQLARVIAQYRGKYKVITDQQEFFAEISGKFRYTTEELVQFPTVGDFVMVTVEKEFASIHQVLTRKSLFLRKAVGVSNQSQTVAANIDTVFLCMSLNKNFNLNRMERYLSIAWDSGATPVIVLTKSDLCEDLSERISQIESISCFSDIIVTSMFEDDISAKFLSYFSKNQTCAFIGSSGVGKSTLINRLLGVNTIATQEIAKGDKGRHTTTGREMFLCPLGGVVIDTPGMREMGADSTDLSKTFSELESLAYQCKFRNCTHTNEPGCAVLAAIERGELDIRRLENYRKLQHESSYDGLNSKEIEIKKCERMFKDVGGMKNVRRYAKEQRKRK</sequence>
<dbReference type="PANTHER" id="PTHR32120:SF10">
    <property type="entry name" value="SMALL RIBOSOMAL SUBUNIT BIOGENESIS GTPASE RSGA"/>
    <property type="match status" value="1"/>
</dbReference>
<feature type="domain" description="EngC GTPase" evidence="11">
    <location>
        <begin position="112"/>
        <end position="258"/>
    </location>
</feature>
<evidence type="ECO:0000256" key="8">
    <source>
        <dbReference type="ARBA" id="ARBA00022884"/>
    </source>
</evidence>
<comment type="cofactor">
    <cofactor evidence="10">
        <name>Zn(2+)</name>
        <dbReference type="ChEBI" id="CHEBI:29105"/>
    </cofactor>
    <text evidence="10">Binds 1 zinc ion per subunit.</text>
</comment>
<comment type="function">
    <text evidence="10">One of several proteins that assist in the late maturation steps of the functional core of the 30S ribosomal subunit. Helps release RbfA from mature subunits. May play a role in the assembly of ribosomal proteins into the subunit. Circularly permuted GTPase that catalyzes slow GTP hydrolysis, GTPase activity is stimulated by the 30S ribosomal subunit.</text>
</comment>
<dbReference type="PANTHER" id="PTHR32120">
    <property type="entry name" value="SMALL RIBOSOMAL SUBUNIT BIOGENESIS GTPASE RSGA"/>
    <property type="match status" value="1"/>
</dbReference>
<feature type="binding site" evidence="10">
    <location>
        <position position="286"/>
    </location>
    <ligand>
        <name>Zn(2+)</name>
        <dbReference type="ChEBI" id="CHEBI:29105"/>
    </ligand>
</feature>
<dbReference type="PROSITE" id="PS50936">
    <property type="entry name" value="ENGC_GTPASE"/>
    <property type="match status" value="1"/>
</dbReference>
<keyword evidence="3 10" id="KW-0479">Metal-binding</keyword>
<keyword evidence="2 10" id="KW-0690">Ribosome biogenesis</keyword>
<dbReference type="EMBL" id="JAAISW010000003">
    <property type="protein sequence ID" value="NSJ42778.1"/>
    <property type="molecule type" value="Genomic_DNA"/>
</dbReference>
<proteinExistence type="inferred from homology"/>
<reference evidence="13 14" key="1">
    <citation type="journal article" date="2020" name="Cell Host Microbe">
        <title>Functional and Genomic Variation between Human-Derived Isolates of Lachnospiraceae Reveals Inter- and Intra-Species Diversity.</title>
        <authorList>
            <person name="Sorbara M.T."/>
            <person name="Littmann E.R."/>
            <person name="Fontana E."/>
            <person name="Moody T.U."/>
            <person name="Kohout C.E."/>
            <person name="Gjonbalaj M."/>
            <person name="Eaton V."/>
            <person name="Seok R."/>
            <person name="Leiner I.M."/>
            <person name="Pamer E.G."/>
        </authorList>
    </citation>
    <scope>NUCLEOTIDE SEQUENCE [LARGE SCALE GENOMIC DNA]</scope>
    <source>
        <strain evidence="13 14">MSK.2.26</strain>
    </source>
</reference>
<protein>
    <recommendedName>
        <fullName evidence="10">Small ribosomal subunit biogenesis GTPase RsgA</fullName>
        <ecNumber evidence="10">3.6.1.-</ecNumber>
    </recommendedName>
</protein>
<evidence type="ECO:0000256" key="10">
    <source>
        <dbReference type="HAMAP-Rule" id="MF_01820"/>
    </source>
</evidence>